<name>A0ABW8ATG9_9ACTN</name>
<evidence type="ECO:0000313" key="2">
    <source>
        <dbReference type="Proteomes" id="UP001612915"/>
    </source>
</evidence>
<evidence type="ECO:0000313" key="1">
    <source>
        <dbReference type="EMBL" id="MFI7589695.1"/>
    </source>
</evidence>
<organism evidence="1 2">
    <name type="scientific">Spongisporangium articulatum</name>
    <dbReference type="NCBI Taxonomy" id="3362603"/>
    <lineage>
        <taxon>Bacteria</taxon>
        <taxon>Bacillati</taxon>
        <taxon>Actinomycetota</taxon>
        <taxon>Actinomycetes</taxon>
        <taxon>Kineosporiales</taxon>
        <taxon>Kineosporiaceae</taxon>
        <taxon>Spongisporangium</taxon>
    </lineage>
</organism>
<gene>
    <name evidence="1" type="ORF">ACIB24_21720</name>
</gene>
<keyword evidence="2" id="KW-1185">Reference proteome</keyword>
<comment type="caution">
    <text evidence="1">The sequence shown here is derived from an EMBL/GenBank/DDBJ whole genome shotgun (WGS) entry which is preliminary data.</text>
</comment>
<reference evidence="1 2" key="1">
    <citation type="submission" date="2024-10" db="EMBL/GenBank/DDBJ databases">
        <title>The Natural Products Discovery Center: Release of the First 8490 Sequenced Strains for Exploring Actinobacteria Biosynthetic Diversity.</title>
        <authorList>
            <person name="Kalkreuter E."/>
            <person name="Kautsar S.A."/>
            <person name="Yang D."/>
            <person name="Bader C.D."/>
            <person name="Teijaro C.N."/>
            <person name="Fluegel L."/>
            <person name="Davis C.M."/>
            <person name="Simpson J.R."/>
            <person name="Lauterbach L."/>
            <person name="Steele A.D."/>
            <person name="Gui C."/>
            <person name="Meng S."/>
            <person name="Li G."/>
            <person name="Viehrig K."/>
            <person name="Ye F."/>
            <person name="Su P."/>
            <person name="Kiefer A.F."/>
            <person name="Nichols A."/>
            <person name="Cepeda A.J."/>
            <person name="Yan W."/>
            <person name="Fan B."/>
            <person name="Jiang Y."/>
            <person name="Adhikari A."/>
            <person name="Zheng C.-J."/>
            <person name="Schuster L."/>
            <person name="Cowan T.M."/>
            <person name="Smanski M.J."/>
            <person name="Chevrette M.G."/>
            <person name="De Carvalho L.P.S."/>
            <person name="Shen B."/>
        </authorList>
    </citation>
    <scope>NUCLEOTIDE SEQUENCE [LARGE SCALE GENOMIC DNA]</scope>
    <source>
        <strain evidence="1 2">NPDC049639</strain>
    </source>
</reference>
<protein>
    <submittedName>
        <fullName evidence="1">Thioredoxin family protein</fullName>
    </submittedName>
</protein>
<dbReference type="Proteomes" id="UP001612915">
    <property type="component" value="Unassembled WGS sequence"/>
</dbReference>
<sequence length="104" mass="10933">MDIAVIYFDGCPSWRIAENRLQEALNTIGASTPQIRTVEVSSEVKAQAAGFAGSPTILIDGTDLFPVPRPSAALACRLYSTPSGLAGSPTVAQLVLALSERTRS</sequence>
<accession>A0ABW8ATG9</accession>
<dbReference type="RefSeq" id="WP_398284294.1">
    <property type="nucleotide sequence ID" value="NZ_JBITLV010000008.1"/>
</dbReference>
<dbReference type="EMBL" id="JBITLV010000008">
    <property type="protein sequence ID" value="MFI7589695.1"/>
    <property type="molecule type" value="Genomic_DNA"/>
</dbReference>
<proteinExistence type="predicted"/>